<keyword evidence="5" id="KW-0269">Exonuclease</keyword>
<reference evidence="5 8" key="1">
    <citation type="journal article" date="2012" name="J. Bacteriol.">
        <title>Draft Genome Sequence of Turicella otitidis ATCC 51513, Isolated from Middle Ear Fluid from a Child with Otitis Media.</title>
        <authorList>
            <person name="Brinkrolf K."/>
            <person name="Schneider J."/>
            <person name="Knecht M."/>
            <person name="Ruckert C."/>
            <person name="Tauch A."/>
        </authorList>
    </citation>
    <scope>NUCLEOTIDE SEQUENCE [LARGE SCALE GENOMIC DNA]</scope>
    <source>
        <strain evidence="5 8">ATCC 51513</strain>
    </source>
</reference>
<dbReference type="AlphaFoldDB" id="I7LBG3"/>
<dbReference type="GO" id="GO:0004527">
    <property type="term" value="F:exonuclease activity"/>
    <property type="evidence" value="ECO:0007669"/>
    <property type="project" value="UniProtKB-KW"/>
</dbReference>
<evidence type="ECO:0000256" key="1">
    <source>
        <dbReference type="SAM" id="MobiDB-lite"/>
    </source>
</evidence>
<evidence type="ECO:0000313" key="7">
    <source>
        <dbReference type="Proteomes" id="UP000006078"/>
    </source>
</evidence>
<keyword evidence="5" id="KW-0255">Endonuclease</keyword>
<proteinExistence type="predicted"/>
<reference evidence="6 7" key="2">
    <citation type="submission" date="2012-08" db="EMBL/GenBank/DDBJ databases">
        <title>The Genome Sequence of Turicella otitidis ATCC 51513.</title>
        <authorList>
            <consortium name="The Broad Institute Genome Sequencing Platform"/>
            <person name="Earl A."/>
            <person name="Ward D."/>
            <person name="Feldgarden M."/>
            <person name="Gevers D."/>
            <person name="Huys G."/>
            <person name="Walker B."/>
            <person name="Young S.K."/>
            <person name="Zeng Q."/>
            <person name="Gargeya S."/>
            <person name="Fitzgerald M."/>
            <person name="Haas B."/>
            <person name="Abouelleil A."/>
            <person name="Alvarado L."/>
            <person name="Arachchi H.M."/>
            <person name="Berlin A.M."/>
            <person name="Chapman S.B."/>
            <person name="Goldberg J."/>
            <person name="Griggs A."/>
            <person name="Gujja S."/>
            <person name="Hansen M."/>
            <person name="Howarth C."/>
            <person name="Imamovic A."/>
            <person name="Larimer J."/>
            <person name="McCowen C."/>
            <person name="Montmayeur A."/>
            <person name="Murphy C."/>
            <person name="Neiman D."/>
            <person name="Pearson M."/>
            <person name="Priest M."/>
            <person name="Roberts A."/>
            <person name="Saif S."/>
            <person name="Shea T."/>
            <person name="Sisk P."/>
            <person name="Sykes S."/>
            <person name="Wortman J."/>
            <person name="Nusbaum C."/>
            <person name="Birren B."/>
        </authorList>
    </citation>
    <scope>NUCLEOTIDE SEQUENCE [LARGE SCALE GENOMIC DNA]</scope>
    <source>
        <strain evidence="6 7">ATCC 51513</strain>
    </source>
</reference>
<feature type="transmembrane region" description="Helical" evidence="2">
    <location>
        <begin position="472"/>
        <end position="493"/>
    </location>
</feature>
<keyword evidence="5" id="KW-0540">Nuclease</keyword>
<dbReference type="eggNOG" id="COG4222">
    <property type="taxonomic scope" value="Bacteria"/>
</dbReference>
<protein>
    <submittedName>
        <fullName evidence="5">Endonuclease/exonuclease/phosphatase</fullName>
        <ecNumber evidence="5">3.1.3.8</ecNumber>
    </submittedName>
</protein>
<dbReference type="InterPro" id="IPR036691">
    <property type="entry name" value="Endo/exonu/phosph_ase_sf"/>
</dbReference>
<feature type="chain" id="PRO_5007674459" evidence="3">
    <location>
        <begin position="34"/>
        <end position="497"/>
    </location>
</feature>
<dbReference type="STRING" id="29321.AAV33_01865"/>
<evidence type="ECO:0000313" key="5">
    <source>
        <dbReference type="EMBL" id="CCI83089.1"/>
    </source>
</evidence>
<dbReference type="Proteomes" id="UP000006078">
    <property type="component" value="Unassembled WGS sequence"/>
</dbReference>
<evidence type="ECO:0000313" key="8">
    <source>
        <dbReference type="Proteomes" id="UP000011016"/>
    </source>
</evidence>
<dbReference type="Gene3D" id="3.60.10.10">
    <property type="entry name" value="Endonuclease/exonuclease/phosphatase"/>
    <property type="match status" value="1"/>
</dbReference>
<accession>I7LBG3</accession>
<feature type="region of interest" description="Disordered" evidence="1">
    <location>
        <begin position="319"/>
        <end position="362"/>
    </location>
</feature>
<feature type="region of interest" description="Disordered" evidence="1">
    <location>
        <begin position="411"/>
        <end position="466"/>
    </location>
</feature>
<feature type="signal peptide" evidence="3">
    <location>
        <begin position="1"/>
        <end position="33"/>
    </location>
</feature>
<dbReference type="SUPFAM" id="SSF56219">
    <property type="entry name" value="DNase I-like"/>
    <property type="match status" value="1"/>
</dbReference>
<dbReference type="RefSeq" id="WP_004600047.1">
    <property type="nucleotide sequence ID" value="NZ_HF541865.1"/>
</dbReference>
<evidence type="ECO:0000256" key="2">
    <source>
        <dbReference type="SAM" id="Phobius"/>
    </source>
</evidence>
<keyword evidence="2" id="KW-0472">Membrane</keyword>
<name>I7LBG3_9CORY</name>
<organism evidence="5 8">
    <name type="scientific">Corynebacterium otitidis ATCC 51513</name>
    <dbReference type="NCBI Taxonomy" id="883169"/>
    <lineage>
        <taxon>Bacteria</taxon>
        <taxon>Bacillati</taxon>
        <taxon>Actinomycetota</taxon>
        <taxon>Actinomycetes</taxon>
        <taxon>Mycobacteriales</taxon>
        <taxon>Corynebacteriaceae</taxon>
        <taxon>Corynebacterium</taxon>
    </lineage>
</organism>
<keyword evidence="5" id="KW-0378">Hydrolase</keyword>
<feature type="domain" description="Endonuclease/exonuclease/phosphatase" evidence="4">
    <location>
        <begin position="47"/>
        <end position="398"/>
    </location>
</feature>
<evidence type="ECO:0000256" key="3">
    <source>
        <dbReference type="SAM" id="SignalP"/>
    </source>
</evidence>
<dbReference type="Proteomes" id="UP000011016">
    <property type="component" value="Unassembled WGS sequence"/>
</dbReference>
<dbReference type="HOGENOM" id="CLU_042670_1_0_11"/>
<keyword evidence="3" id="KW-0732">Signal</keyword>
<keyword evidence="2" id="KW-0812">Transmembrane</keyword>
<comment type="caution">
    <text evidence="5">The sequence shown here is derived from an EMBL/GenBank/DDBJ whole genome shotgun (WGS) entry which is preliminary data.</text>
</comment>
<dbReference type="OrthoDB" id="292013at2"/>
<dbReference type="EC" id="3.1.3.8" evidence="5"/>
<evidence type="ECO:0000259" key="4">
    <source>
        <dbReference type="Pfam" id="PF03372"/>
    </source>
</evidence>
<feature type="compositionally biased region" description="Polar residues" evidence="1">
    <location>
        <begin position="443"/>
        <end position="458"/>
    </location>
</feature>
<dbReference type="GO" id="GO:0004519">
    <property type="term" value="F:endonuclease activity"/>
    <property type="evidence" value="ECO:0007669"/>
    <property type="project" value="UniProtKB-KW"/>
</dbReference>
<dbReference type="EMBL" id="AHAE01000007">
    <property type="protein sequence ID" value="EJZ82913.1"/>
    <property type="molecule type" value="Genomic_DNA"/>
</dbReference>
<gene>
    <name evidence="5" type="ORF">BN46_0341</name>
    <name evidence="6" type="ORF">HMPREF9719_00157</name>
</gene>
<dbReference type="InterPro" id="IPR005135">
    <property type="entry name" value="Endo/exonuclease/phosphatase"/>
</dbReference>
<keyword evidence="7" id="KW-1185">Reference proteome</keyword>
<dbReference type="EMBL" id="CAJZ01000047">
    <property type="protein sequence ID" value="CCI83089.1"/>
    <property type="molecule type" value="Genomic_DNA"/>
</dbReference>
<dbReference type="PATRIC" id="fig|883169.3.peg.150"/>
<keyword evidence="2" id="KW-1133">Transmembrane helix</keyword>
<sequence>MRILGNHDGRRLAGGVAAAVVAGAAIVPAVATAEETDNNRGETVRVATYNVALNRPAEGQLVSDLEGGEDAQAQNVAAVIQEVRPDVVLLNEVDYDELGEGGGSRAVELFLQDYLGQPQLGGEPIDYEYSFVAPVNTGVDSGLDLDNDGELGGPDDAYGFGDFPGQYGMAVLSRYPLAAEEARTFQNFRWADMPDSLLPAGFYGDNAEDLRLSSKSHWDLPVEAPGGRFHLLASHPTPPAFDGEEERNKRRNSDEIRLTADYVAGGERAAYLYDDEGAAGGLPEGEEFVVVGDQNSDPFDGGGDYPAIRQLLEMPRVQDPRPASRGAVEAAAAQPGNEHHAGPAELDTADFEEPDPGNLRVDYALPSTGLTVSGSGVFWPGEGERLAEIMDPQLTSDHHLVWVDLEVPAEGGAAPEEPAAPEDEAPAGDPQAGGGDAAGERPANSNPGDDSGSRNESAVKSPGGLASTGSPLLGALLVGAIAAAAGAGLAALCRRRG</sequence>
<dbReference type="Pfam" id="PF03372">
    <property type="entry name" value="Exo_endo_phos"/>
    <property type="match status" value="1"/>
</dbReference>
<dbReference type="GO" id="GO:0016158">
    <property type="term" value="F:inositol hexakisphosphate 3-phosphatase activity"/>
    <property type="evidence" value="ECO:0007669"/>
    <property type="project" value="UniProtKB-EC"/>
</dbReference>
<evidence type="ECO:0000313" key="6">
    <source>
        <dbReference type="EMBL" id="EJZ82913.1"/>
    </source>
</evidence>